<keyword evidence="6 11" id="KW-0418">Kinase</keyword>
<feature type="domain" description="Histidine kinase" evidence="10">
    <location>
        <begin position="170"/>
        <end position="375"/>
    </location>
</feature>
<proteinExistence type="predicted"/>
<dbReference type="STRING" id="553467.SAMN04488063_1461"/>
<dbReference type="RefSeq" id="WP_092890486.1">
    <property type="nucleotide sequence ID" value="NZ_FOOQ01000001.1"/>
</dbReference>
<dbReference type="PANTHER" id="PTHR42878:SF7">
    <property type="entry name" value="SENSOR HISTIDINE KINASE GLRK"/>
    <property type="match status" value="1"/>
</dbReference>
<evidence type="ECO:0000313" key="11">
    <source>
        <dbReference type="EMBL" id="SFG11391.1"/>
    </source>
</evidence>
<dbReference type="InterPro" id="IPR003594">
    <property type="entry name" value="HATPase_dom"/>
</dbReference>
<keyword evidence="3" id="KW-0597">Phosphoprotein</keyword>
<dbReference type="Gene3D" id="3.30.565.10">
    <property type="entry name" value="Histidine kinase-like ATPase, C-terminal domain"/>
    <property type="match status" value="1"/>
</dbReference>
<comment type="catalytic activity">
    <reaction evidence="1">
        <text>ATP + protein L-histidine = ADP + protein N-phospho-L-histidine.</text>
        <dbReference type="EC" id="2.7.13.3"/>
    </reaction>
</comment>
<keyword evidence="4" id="KW-0808">Transferase</keyword>
<keyword evidence="8" id="KW-0902">Two-component regulatory system</keyword>
<dbReference type="GO" id="GO:0030295">
    <property type="term" value="F:protein kinase activator activity"/>
    <property type="evidence" value="ECO:0007669"/>
    <property type="project" value="TreeGrafter"/>
</dbReference>
<dbReference type="InterPro" id="IPR036097">
    <property type="entry name" value="HisK_dim/P_sf"/>
</dbReference>
<feature type="transmembrane region" description="Helical" evidence="9">
    <location>
        <begin position="51"/>
        <end position="73"/>
    </location>
</feature>
<dbReference type="Proteomes" id="UP000198876">
    <property type="component" value="Unassembled WGS sequence"/>
</dbReference>
<feature type="transmembrane region" description="Helical" evidence="9">
    <location>
        <begin position="20"/>
        <end position="39"/>
    </location>
</feature>
<evidence type="ECO:0000256" key="1">
    <source>
        <dbReference type="ARBA" id="ARBA00000085"/>
    </source>
</evidence>
<dbReference type="InterPro" id="IPR004358">
    <property type="entry name" value="Sig_transdc_His_kin-like_C"/>
</dbReference>
<dbReference type="SUPFAM" id="SSF47384">
    <property type="entry name" value="Homodimeric domain of signal transducing histidine kinase"/>
    <property type="match status" value="1"/>
</dbReference>
<reference evidence="12" key="1">
    <citation type="submission" date="2016-10" db="EMBL/GenBank/DDBJ databases">
        <authorList>
            <person name="Varghese N."/>
            <person name="Submissions S."/>
        </authorList>
    </citation>
    <scope>NUCLEOTIDE SEQUENCE [LARGE SCALE GENOMIC DNA]</scope>
    <source>
        <strain evidence="12">CGMCC 1.7739</strain>
    </source>
</reference>
<dbReference type="PRINTS" id="PR00344">
    <property type="entry name" value="BCTRLSENSOR"/>
</dbReference>
<dbReference type="Gene3D" id="1.10.287.130">
    <property type="match status" value="1"/>
</dbReference>
<dbReference type="Pfam" id="PF02518">
    <property type="entry name" value="HATPase_c"/>
    <property type="match status" value="1"/>
</dbReference>
<accession>A0A1I2PD50</accession>
<keyword evidence="9" id="KW-1133">Transmembrane helix</keyword>
<dbReference type="GO" id="GO:0005524">
    <property type="term" value="F:ATP binding"/>
    <property type="evidence" value="ECO:0007669"/>
    <property type="project" value="UniProtKB-KW"/>
</dbReference>
<evidence type="ECO:0000256" key="7">
    <source>
        <dbReference type="ARBA" id="ARBA00022840"/>
    </source>
</evidence>
<sequence length="394" mass="42858">MDLASRLSSVFPPDEIPTLISRAGILLFAAFVVEWVVFYGLRVEPLLTGNFLLNLLLTAVFSGGIVYGGSRIARTGLSPKRYPRIATWFVGGIAVFLGVNAPMMVVWYPGTLQSVVGWARTSAAMGGVGGLVFGIVEARAIQRELTAERAAIRADEAEAQRRWFDYLNSLLRHEVLNTANVITGYASVHLDDDDIDEELRRNLERIHRQGQEMTEVIRDIQVLMRASQGDADREAVNLTETLTTVLENPRSDRENVEITASMPDDVYVMAGELLPRVFVNLFANAVQHNESETPRVDVTVDVGDTTATVSIADNGPGVPDDVRDTLFERTDGSCGSHGLGLYLVRTLVERYDGIVRLSDTGPDGSVFTVELPLANDAAGSARSRSPDPASPLGA</sequence>
<evidence type="ECO:0000256" key="3">
    <source>
        <dbReference type="ARBA" id="ARBA00022553"/>
    </source>
</evidence>
<dbReference type="PANTHER" id="PTHR42878">
    <property type="entry name" value="TWO-COMPONENT HISTIDINE KINASE"/>
    <property type="match status" value="1"/>
</dbReference>
<gene>
    <name evidence="11" type="ORF">SAMN04488063_1461</name>
</gene>
<dbReference type="InterPro" id="IPR036890">
    <property type="entry name" value="HATPase_C_sf"/>
</dbReference>
<dbReference type="CDD" id="cd00075">
    <property type="entry name" value="HATPase"/>
    <property type="match status" value="1"/>
</dbReference>
<dbReference type="InterPro" id="IPR050351">
    <property type="entry name" value="BphY/WalK/GraS-like"/>
</dbReference>
<evidence type="ECO:0000313" key="12">
    <source>
        <dbReference type="Proteomes" id="UP000198876"/>
    </source>
</evidence>
<evidence type="ECO:0000256" key="6">
    <source>
        <dbReference type="ARBA" id="ARBA00022777"/>
    </source>
</evidence>
<dbReference type="GO" id="GO:0007234">
    <property type="term" value="P:osmosensory signaling via phosphorelay pathway"/>
    <property type="evidence" value="ECO:0007669"/>
    <property type="project" value="TreeGrafter"/>
</dbReference>
<dbReference type="EC" id="2.7.13.3" evidence="2"/>
<keyword evidence="12" id="KW-1185">Reference proteome</keyword>
<dbReference type="GO" id="GO:0000156">
    <property type="term" value="F:phosphorelay response regulator activity"/>
    <property type="evidence" value="ECO:0007669"/>
    <property type="project" value="TreeGrafter"/>
</dbReference>
<evidence type="ECO:0000256" key="4">
    <source>
        <dbReference type="ARBA" id="ARBA00022679"/>
    </source>
</evidence>
<protein>
    <recommendedName>
        <fullName evidence="2">histidine kinase</fullName>
        <ecNumber evidence="2">2.7.13.3</ecNumber>
    </recommendedName>
</protein>
<keyword evidence="5" id="KW-0547">Nucleotide-binding</keyword>
<dbReference type="GO" id="GO:0000155">
    <property type="term" value="F:phosphorelay sensor kinase activity"/>
    <property type="evidence" value="ECO:0007669"/>
    <property type="project" value="InterPro"/>
</dbReference>
<keyword evidence="9" id="KW-0812">Transmembrane</keyword>
<keyword evidence="7" id="KW-0067">ATP-binding</keyword>
<dbReference type="AlphaFoldDB" id="A0A1I2PD50"/>
<keyword evidence="9" id="KW-0472">Membrane</keyword>
<name>A0A1I2PD50_9EURY</name>
<dbReference type="InterPro" id="IPR005467">
    <property type="entry name" value="His_kinase_dom"/>
</dbReference>
<evidence type="ECO:0000256" key="9">
    <source>
        <dbReference type="SAM" id="Phobius"/>
    </source>
</evidence>
<evidence type="ECO:0000256" key="8">
    <source>
        <dbReference type="ARBA" id="ARBA00023012"/>
    </source>
</evidence>
<dbReference type="SUPFAM" id="SSF55874">
    <property type="entry name" value="ATPase domain of HSP90 chaperone/DNA topoisomerase II/histidine kinase"/>
    <property type="match status" value="1"/>
</dbReference>
<evidence type="ECO:0000256" key="2">
    <source>
        <dbReference type="ARBA" id="ARBA00012438"/>
    </source>
</evidence>
<organism evidence="11 12">
    <name type="scientific">Halopelagius inordinatus</name>
    <dbReference type="NCBI Taxonomy" id="553467"/>
    <lineage>
        <taxon>Archaea</taxon>
        <taxon>Methanobacteriati</taxon>
        <taxon>Methanobacteriota</taxon>
        <taxon>Stenosarchaea group</taxon>
        <taxon>Halobacteria</taxon>
        <taxon>Halobacteriales</taxon>
        <taxon>Haloferacaceae</taxon>
    </lineage>
</organism>
<evidence type="ECO:0000256" key="5">
    <source>
        <dbReference type="ARBA" id="ARBA00022741"/>
    </source>
</evidence>
<dbReference type="InterPro" id="IPR003661">
    <property type="entry name" value="HisK_dim/P_dom"/>
</dbReference>
<feature type="transmembrane region" description="Helical" evidence="9">
    <location>
        <begin position="85"/>
        <end position="109"/>
    </location>
</feature>
<evidence type="ECO:0000259" key="10">
    <source>
        <dbReference type="PROSITE" id="PS50109"/>
    </source>
</evidence>
<dbReference type="EMBL" id="FOOQ01000001">
    <property type="protein sequence ID" value="SFG11391.1"/>
    <property type="molecule type" value="Genomic_DNA"/>
</dbReference>
<feature type="transmembrane region" description="Helical" evidence="9">
    <location>
        <begin position="115"/>
        <end position="136"/>
    </location>
</feature>
<dbReference type="SMART" id="SM00387">
    <property type="entry name" value="HATPase_c"/>
    <property type="match status" value="1"/>
</dbReference>
<dbReference type="PROSITE" id="PS50109">
    <property type="entry name" value="HIS_KIN"/>
    <property type="match status" value="1"/>
</dbReference>
<dbReference type="CDD" id="cd00082">
    <property type="entry name" value="HisKA"/>
    <property type="match status" value="1"/>
</dbReference>
<dbReference type="OrthoDB" id="3369at2157"/>